<feature type="domain" description="HTH luxR-type" evidence="4">
    <location>
        <begin position="188"/>
        <end position="253"/>
    </location>
</feature>
<dbReference type="PANTHER" id="PTHR44688">
    <property type="entry name" value="DNA-BINDING TRANSCRIPTIONAL ACTIVATOR DEVR_DOSR"/>
    <property type="match status" value="1"/>
</dbReference>
<protein>
    <submittedName>
        <fullName evidence="5">Regulatory protein, luxR family</fullName>
    </submittedName>
</protein>
<evidence type="ECO:0000256" key="1">
    <source>
        <dbReference type="ARBA" id="ARBA00023015"/>
    </source>
</evidence>
<dbReference type="EMBL" id="FQWC01000011">
    <property type="protein sequence ID" value="SHH77157.1"/>
    <property type="molecule type" value="Genomic_DNA"/>
</dbReference>
<reference evidence="6" key="1">
    <citation type="submission" date="2016-11" db="EMBL/GenBank/DDBJ databases">
        <authorList>
            <person name="Varghese N."/>
            <person name="Submissions S."/>
        </authorList>
    </citation>
    <scope>NUCLEOTIDE SEQUENCE [LARGE SCALE GENOMIC DNA]</scope>
    <source>
        <strain evidence="6">DSM 17963</strain>
    </source>
</reference>
<proteinExistence type="predicted"/>
<dbReference type="SUPFAM" id="SSF46894">
    <property type="entry name" value="C-terminal effector domain of the bipartite response regulators"/>
    <property type="match status" value="1"/>
</dbReference>
<evidence type="ECO:0000313" key="6">
    <source>
        <dbReference type="Proteomes" id="UP000184071"/>
    </source>
</evidence>
<accession>A0A1M5VPK1</accession>
<dbReference type="GO" id="GO:0006355">
    <property type="term" value="P:regulation of DNA-templated transcription"/>
    <property type="evidence" value="ECO:0007669"/>
    <property type="project" value="InterPro"/>
</dbReference>
<dbReference type="RefSeq" id="WP_244160854.1">
    <property type="nucleotide sequence ID" value="NZ_FQWC01000011.1"/>
</dbReference>
<evidence type="ECO:0000313" key="5">
    <source>
        <dbReference type="EMBL" id="SHH77157.1"/>
    </source>
</evidence>
<dbReference type="PANTHER" id="PTHR44688:SF16">
    <property type="entry name" value="DNA-BINDING TRANSCRIPTIONAL ACTIVATOR DEVR_DOSR"/>
    <property type="match status" value="1"/>
</dbReference>
<dbReference type="PROSITE" id="PS50043">
    <property type="entry name" value="HTH_LUXR_2"/>
    <property type="match status" value="1"/>
</dbReference>
<dbReference type="InterPro" id="IPR000792">
    <property type="entry name" value="Tscrpt_reg_LuxR_C"/>
</dbReference>
<name>A0A1M5VPK1_9FLAO</name>
<evidence type="ECO:0000256" key="3">
    <source>
        <dbReference type="ARBA" id="ARBA00023163"/>
    </source>
</evidence>
<dbReference type="SMART" id="SM00421">
    <property type="entry name" value="HTH_LUXR"/>
    <property type="match status" value="1"/>
</dbReference>
<organism evidence="5 6">
    <name type="scientific">Flavobacterium defluvii</name>
    <dbReference type="NCBI Taxonomy" id="370979"/>
    <lineage>
        <taxon>Bacteria</taxon>
        <taxon>Pseudomonadati</taxon>
        <taxon>Bacteroidota</taxon>
        <taxon>Flavobacteriia</taxon>
        <taxon>Flavobacteriales</taxon>
        <taxon>Flavobacteriaceae</taxon>
        <taxon>Flavobacterium</taxon>
    </lineage>
</organism>
<keyword evidence="2" id="KW-0238">DNA-binding</keyword>
<dbReference type="AlphaFoldDB" id="A0A1M5VPK1"/>
<dbReference type="CDD" id="cd06170">
    <property type="entry name" value="LuxR_C_like"/>
    <property type="match status" value="1"/>
</dbReference>
<keyword evidence="1" id="KW-0805">Transcription regulation</keyword>
<sequence>MMTDQDSNSFFDSRNTIYGLTDEERAQKFDYLEPIKAFARATYTSIYVIDYLEQGFEFVSDNPLFLCGNTAQQVLEMGYAFYFKHVPPADLELLLKINSIGFDFYEKTPVQDRILYTISYDFHLKNQEGKLILINQKLTPVFLTNTGKIWKAICIISLSSERKAGNVKIHKNGENLVHSYNLALDHWEDSQKISLSKREQEILQLSTRGFTINEIAEAIFLSPDTVKFHRKKLFEKLEVTNISEAIVFATNNKLI</sequence>
<dbReference type="Gene3D" id="3.30.450.20">
    <property type="entry name" value="PAS domain"/>
    <property type="match status" value="1"/>
</dbReference>
<evidence type="ECO:0000259" key="4">
    <source>
        <dbReference type="PROSITE" id="PS50043"/>
    </source>
</evidence>
<evidence type="ECO:0000256" key="2">
    <source>
        <dbReference type="ARBA" id="ARBA00023125"/>
    </source>
</evidence>
<gene>
    <name evidence="5" type="ORF">SAMN05443663_11190</name>
</gene>
<dbReference type="InterPro" id="IPR036388">
    <property type="entry name" value="WH-like_DNA-bd_sf"/>
</dbReference>
<dbReference type="PRINTS" id="PR00038">
    <property type="entry name" value="HTHLUXR"/>
</dbReference>
<dbReference type="Pfam" id="PF00196">
    <property type="entry name" value="GerE"/>
    <property type="match status" value="1"/>
</dbReference>
<dbReference type="Proteomes" id="UP000184071">
    <property type="component" value="Unassembled WGS sequence"/>
</dbReference>
<dbReference type="GO" id="GO:0003677">
    <property type="term" value="F:DNA binding"/>
    <property type="evidence" value="ECO:0007669"/>
    <property type="project" value="UniProtKB-KW"/>
</dbReference>
<keyword evidence="6" id="KW-1185">Reference proteome</keyword>
<dbReference type="STRING" id="370979.SAMN05443663_11190"/>
<keyword evidence="3" id="KW-0804">Transcription</keyword>
<dbReference type="Gene3D" id="1.10.10.10">
    <property type="entry name" value="Winged helix-like DNA-binding domain superfamily/Winged helix DNA-binding domain"/>
    <property type="match status" value="1"/>
</dbReference>
<dbReference type="InterPro" id="IPR016032">
    <property type="entry name" value="Sig_transdc_resp-reg_C-effctor"/>
</dbReference>